<protein>
    <submittedName>
        <fullName evidence="1">Uncharacterized protein</fullName>
    </submittedName>
</protein>
<name>A0A9W9Y7R6_9CNID</name>
<organism evidence="1 2">
    <name type="scientific">Desmophyllum pertusum</name>
    <dbReference type="NCBI Taxonomy" id="174260"/>
    <lineage>
        <taxon>Eukaryota</taxon>
        <taxon>Metazoa</taxon>
        <taxon>Cnidaria</taxon>
        <taxon>Anthozoa</taxon>
        <taxon>Hexacorallia</taxon>
        <taxon>Scleractinia</taxon>
        <taxon>Caryophylliina</taxon>
        <taxon>Caryophylliidae</taxon>
        <taxon>Desmophyllum</taxon>
    </lineage>
</organism>
<dbReference type="OrthoDB" id="538336at2759"/>
<comment type="caution">
    <text evidence="1">The sequence shown here is derived from an EMBL/GenBank/DDBJ whole genome shotgun (WGS) entry which is preliminary data.</text>
</comment>
<dbReference type="EMBL" id="MU827827">
    <property type="protein sequence ID" value="KAJ7321469.1"/>
    <property type="molecule type" value="Genomic_DNA"/>
</dbReference>
<sequence>MFSTGINAARGFQRALSTVAVGKAFHSQSIRSSSEVLKGRSRYPNIRDFSSSVVLSQVDPKKLRDGWGKPSFDVPQMTHLLDHDNQEKRAKFRKILSEDPLMTPKYNISLDEERDLALARLKKLCDQGFISVLDFRNNPSVDLRCS</sequence>
<proteinExistence type="predicted"/>
<dbReference type="AlphaFoldDB" id="A0A9W9Y7R6"/>
<reference evidence="1" key="1">
    <citation type="submission" date="2023-01" db="EMBL/GenBank/DDBJ databases">
        <title>Genome assembly of the deep-sea coral Lophelia pertusa.</title>
        <authorList>
            <person name="Herrera S."/>
            <person name="Cordes E."/>
        </authorList>
    </citation>
    <scope>NUCLEOTIDE SEQUENCE</scope>
    <source>
        <strain evidence="1">USNM1676648</strain>
        <tissue evidence="1">Polyp</tissue>
    </source>
</reference>
<evidence type="ECO:0000313" key="2">
    <source>
        <dbReference type="Proteomes" id="UP001163046"/>
    </source>
</evidence>
<keyword evidence="2" id="KW-1185">Reference proteome</keyword>
<accession>A0A9W9Y7R6</accession>
<evidence type="ECO:0000313" key="1">
    <source>
        <dbReference type="EMBL" id="KAJ7321469.1"/>
    </source>
</evidence>
<gene>
    <name evidence="1" type="ORF">OS493_034822</name>
</gene>
<dbReference type="Proteomes" id="UP001163046">
    <property type="component" value="Unassembled WGS sequence"/>
</dbReference>